<keyword evidence="2" id="KW-1185">Reference proteome</keyword>
<sequence>MIASCSSNKKANIKPQGEEVYRPAWWATQPEQDYVCTYGQATKVSENLSVEAARANALQEAAQYVEVLVNSMLKNYEEEAGVKDPQVLALTQNVVKAVSSAKFTGVLMGKIETRKVNEPDGVRYKTWIQLKIPKDEINRKLANSIRNEEALYNQFKASQAFQELDKAVEKY</sequence>
<dbReference type="EMBL" id="CU466930">
    <property type="protein sequence ID" value="CAO81355.1"/>
    <property type="molecule type" value="Genomic_DNA"/>
</dbReference>
<gene>
    <name evidence="1" type="ordered locus">CLOAM1505</name>
</gene>
<protein>
    <recommendedName>
        <fullName evidence="3">Lipoprotein</fullName>
    </recommendedName>
</protein>
<evidence type="ECO:0000313" key="2">
    <source>
        <dbReference type="Proteomes" id="UP000002019"/>
    </source>
</evidence>
<evidence type="ECO:0008006" key="3">
    <source>
        <dbReference type="Google" id="ProtNLM"/>
    </source>
</evidence>
<accession>B0VFL7</accession>
<dbReference type="HOGENOM" id="CLU_1560237_0_0_0"/>
<reference evidence="1 2" key="1">
    <citation type="journal article" date="2008" name="J. Bacteriol.">
        <title>'Candidatus Cloacamonas acidaminovorans': genome sequence reconstruction provides a first glimpse of a new bacterial division.</title>
        <authorList>
            <person name="Pelletier E."/>
            <person name="Kreimeyer A."/>
            <person name="Bocs S."/>
            <person name="Rouy Z."/>
            <person name="Gyapay G."/>
            <person name="Chouari R."/>
            <person name="Riviere D."/>
            <person name="Ganesan A."/>
            <person name="Daegelen P."/>
            <person name="Sghir A."/>
            <person name="Cohen G.N."/>
            <person name="Medigue C."/>
            <person name="Weissenbach J."/>
            <person name="Le Paslier D."/>
        </authorList>
    </citation>
    <scope>NUCLEOTIDE SEQUENCE [LARGE SCALE GENOMIC DNA]</scope>
    <source>
        <strain evidence="2">Evry</strain>
    </source>
</reference>
<dbReference type="Proteomes" id="UP000002019">
    <property type="component" value="Chromosome"/>
</dbReference>
<dbReference type="KEGG" id="caci:CLOAM1505"/>
<name>B0VFL7_CLOAI</name>
<dbReference type="AlphaFoldDB" id="B0VFL7"/>
<evidence type="ECO:0000313" key="1">
    <source>
        <dbReference type="EMBL" id="CAO81355.1"/>
    </source>
</evidence>
<organism evidence="1 2">
    <name type="scientific">Cloacimonas acidaminovorans (strain Evry)</name>
    <dbReference type="NCBI Taxonomy" id="459349"/>
    <lineage>
        <taxon>Bacteria</taxon>
        <taxon>Pseudomonadati</taxon>
        <taxon>Candidatus Cloacimonadota</taxon>
        <taxon>Candidatus Cloacimonadia</taxon>
        <taxon>Candidatus Cloacimonadales</taxon>
        <taxon>Candidatus Cloacimonadaceae</taxon>
        <taxon>Candidatus Cloacimonas</taxon>
    </lineage>
</organism>
<proteinExistence type="predicted"/>